<name>A0A7I9V093_9ACTN</name>
<protein>
    <recommendedName>
        <fullName evidence="3">HTH tetR-type domain-containing protein</fullName>
    </recommendedName>
</protein>
<accession>A0A7I9V093</accession>
<dbReference type="PROSITE" id="PS50977">
    <property type="entry name" value="HTH_TETR_2"/>
    <property type="match status" value="1"/>
</dbReference>
<dbReference type="GO" id="GO:0003677">
    <property type="term" value="F:DNA binding"/>
    <property type="evidence" value="ECO:0007669"/>
    <property type="project" value="UniProtKB-UniRule"/>
</dbReference>
<evidence type="ECO:0000259" key="3">
    <source>
        <dbReference type="PROSITE" id="PS50977"/>
    </source>
</evidence>
<dbReference type="InterPro" id="IPR009057">
    <property type="entry name" value="Homeodomain-like_sf"/>
</dbReference>
<evidence type="ECO:0000313" key="5">
    <source>
        <dbReference type="Proteomes" id="UP000444980"/>
    </source>
</evidence>
<dbReference type="SUPFAM" id="SSF46689">
    <property type="entry name" value="Homeodomain-like"/>
    <property type="match status" value="1"/>
</dbReference>
<evidence type="ECO:0000256" key="1">
    <source>
        <dbReference type="ARBA" id="ARBA00023125"/>
    </source>
</evidence>
<organism evidence="4 5">
    <name type="scientific">Gordonia crocea</name>
    <dbReference type="NCBI Taxonomy" id="589162"/>
    <lineage>
        <taxon>Bacteria</taxon>
        <taxon>Bacillati</taxon>
        <taxon>Actinomycetota</taxon>
        <taxon>Actinomycetes</taxon>
        <taxon>Mycobacteriales</taxon>
        <taxon>Gordoniaceae</taxon>
        <taxon>Gordonia</taxon>
    </lineage>
</organism>
<evidence type="ECO:0000256" key="2">
    <source>
        <dbReference type="PROSITE-ProRule" id="PRU00335"/>
    </source>
</evidence>
<dbReference type="EMBL" id="BJOU01000002">
    <property type="protein sequence ID" value="GED98490.1"/>
    <property type="molecule type" value="Genomic_DNA"/>
</dbReference>
<evidence type="ECO:0000313" key="4">
    <source>
        <dbReference type="EMBL" id="GED98490.1"/>
    </source>
</evidence>
<dbReference type="InterPro" id="IPR001647">
    <property type="entry name" value="HTH_TetR"/>
</dbReference>
<dbReference type="RefSeq" id="WP_161927904.1">
    <property type="nucleotide sequence ID" value="NZ_BJOU01000002.1"/>
</dbReference>
<sequence>MTSTERRKRGRPARADKREPLTKARIAEVGLAIAGDEGFPNLTMRRVAAELGVTVRALYNVVADRQEVVDLVAAQMLDALPVHDFGRDDWRETVRQMYHDARAVYRTFPRATLISLDETVTPTEVPVKRMLAPEQELAFLVGLGLTLDEALAVRGAFLVEVFGFVMLLDYRYDRADDTTREMLGQPVPLAWLDTKPEVDAPLARAAAERRYTPDDLFEQLVDRAVGAIERKLEGK</sequence>
<keyword evidence="1 2" id="KW-0238">DNA-binding</keyword>
<comment type="caution">
    <text evidence="4">The sequence shown here is derived from an EMBL/GenBank/DDBJ whole genome shotgun (WGS) entry which is preliminary data.</text>
</comment>
<dbReference type="SUPFAM" id="SSF48498">
    <property type="entry name" value="Tetracyclin repressor-like, C-terminal domain"/>
    <property type="match status" value="1"/>
</dbReference>
<gene>
    <name evidence="4" type="ORF">nbrc107697_25290</name>
</gene>
<dbReference type="AlphaFoldDB" id="A0A7I9V093"/>
<reference evidence="5" key="1">
    <citation type="submission" date="2019-06" db="EMBL/GenBank/DDBJ databases">
        <title>Gordonia isolated from sludge of a wastewater treatment plant.</title>
        <authorList>
            <person name="Tamura T."/>
            <person name="Aoyama K."/>
            <person name="Kang Y."/>
            <person name="Saito S."/>
            <person name="Akiyama N."/>
            <person name="Yazawa K."/>
            <person name="Gonoi T."/>
            <person name="Mikami Y."/>
        </authorList>
    </citation>
    <scope>NUCLEOTIDE SEQUENCE [LARGE SCALE GENOMIC DNA]</scope>
    <source>
        <strain evidence="5">NBRC 107697</strain>
    </source>
</reference>
<feature type="DNA-binding region" description="H-T-H motif" evidence="2">
    <location>
        <begin position="43"/>
        <end position="62"/>
    </location>
</feature>
<keyword evidence="5" id="KW-1185">Reference proteome</keyword>
<feature type="domain" description="HTH tetR-type" evidence="3">
    <location>
        <begin position="20"/>
        <end position="80"/>
    </location>
</feature>
<dbReference type="Gene3D" id="1.10.357.10">
    <property type="entry name" value="Tetracycline Repressor, domain 2"/>
    <property type="match status" value="1"/>
</dbReference>
<dbReference type="InterPro" id="IPR036271">
    <property type="entry name" value="Tet_transcr_reg_TetR-rel_C_sf"/>
</dbReference>
<proteinExistence type="predicted"/>
<dbReference type="Proteomes" id="UP000444980">
    <property type="component" value="Unassembled WGS sequence"/>
</dbReference>
<dbReference type="OrthoDB" id="3432043at2"/>